<protein>
    <recommendedName>
        <fullName evidence="2">BatD</fullName>
    </recommendedName>
</protein>
<reference evidence="1" key="1">
    <citation type="submission" date="2018-06" db="EMBL/GenBank/DDBJ databases">
        <authorList>
            <person name="Zhirakovskaya E."/>
        </authorList>
    </citation>
    <scope>NUCLEOTIDE SEQUENCE</scope>
</reference>
<name>A0A3B1BX25_9ZZZZ</name>
<accession>A0A3B1BX25</accession>
<dbReference type="EMBL" id="UOGC01000021">
    <property type="protein sequence ID" value="VAX16038.1"/>
    <property type="molecule type" value="Genomic_DNA"/>
</dbReference>
<proteinExistence type="predicted"/>
<gene>
    <name evidence="1" type="ORF">MNBD_NITROSPINAE01-1359</name>
</gene>
<sequence>MKFLSCALACLLLLVQVSFADVTVSPQKPIVASPVTIRLDITVPPDSKLGPLDKVSLPEFVNLISLKFNDGADKKEIVLTVESYKTGTIEIPAIEYEVLLHDGSTSKQKTAPISFTVVSVRTDPATADKVKDIRGVAELELNVWSYIWPVLALLALAAFLFFLWRKFSQRDRNMAVAPAVPPLPAHEIAYEKLTRLQAGDLFGKGLVKEHFFSLSEIVREYVEASFNTPALEMTTYELERDLKVMEPALRVQLLSLLKACDVVKFAKGSATREQAESAIRRAFEFVDSTRPAPKEDVA</sequence>
<evidence type="ECO:0008006" key="2">
    <source>
        <dbReference type="Google" id="ProtNLM"/>
    </source>
</evidence>
<organism evidence="1">
    <name type="scientific">hydrothermal vent metagenome</name>
    <dbReference type="NCBI Taxonomy" id="652676"/>
    <lineage>
        <taxon>unclassified sequences</taxon>
        <taxon>metagenomes</taxon>
        <taxon>ecological metagenomes</taxon>
    </lineage>
</organism>
<evidence type="ECO:0000313" key="1">
    <source>
        <dbReference type="EMBL" id="VAX16038.1"/>
    </source>
</evidence>
<dbReference type="AlphaFoldDB" id="A0A3B1BX25"/>